<organism evidence="1 2">
    <name type="scientific">Algoriphagus aestuariicola</name>
    <dbReference type="NCBI Taxonomy" id="1852016"/>
    <lineage>
        <taxon>Bacteria</taxon>
        <taxon>Pseudomonadati</taxon>
        <taxon>Bacteroidota</taxon>
        <taxon>Cytophagia</taxon>
        <taxon>Cytophagales</taxon>
        <taxon>Cyclobacteriaceae</taxon>
        <taxon>Algoriphagus</taxon>
    </lineage>
</organism>
<sequence length="206" mass="23314">MTKDLVAAFDQTLQEITVAKRIEPTQLALLEGIAANLSELLSETGILTFRMEKDRLLALAAPDLEEPYPTYLSTRLNETDLPSVELSLLRFETMAPSNTMDFAFAVYMYSENGELITEGPKVEGKFTVRYVLPALKDFENAYHTIRTPATYAVAAFPPAKMFFVVEDMNGNRMNVQYPTIDFREEFAKPQLYNEDQVIVVPLRISP</sequence>
<comment type="caution">
    <text evidence="1">The sequence shown here is derived from an EMBL/GenBank/DDBJ whole genome shotgun (WGS) entry which is preliminary data.</text>
</comment>
<dbReference type="Proteomes" id="UP000664698">
    <property type="component" value="Unassembled WGS sequence"/>
</dbReference>
<protein>
    <submittedName>
        <fullName evidence="1">Uncharacterized protein</fullName>
    </submittedName>
</protein>
<dbReference type="EMBL" id="JAFKCW010000001">
    <property type="protein sequence ID" value="MBN7800218.1"/>
    <property type="molecule type" value="Genomic_DNA"/>
</dbReference>
<reference evidence="1 2" key="1">
    <citation type="submission" date="2021-03" db="EMBL/GenBank/DDBJ databases">
        <title>novel species isolated from a fishpond in China.</title>
        <authorList>
            <person name="Lu H."/>
            <person name="Cai Z."/>
        </authorList>
    </citation>
    <scope>NUCLEOTIDE SEQUENCE [LARGE SCALE GENOMIC DNA]</scope>
    <source>
        <strain evidence="1 2">JCM 31546</strain>
    </source>
</reference>
<accession>A0ABS3BLM8</accession>
<keyword evidence="2" id="KW-1185">Reference proteome</keyword>
<evidence type="ECO:0000313" key="2">
    <source>
        <dbReference type="Proteomes" id="UP000664698"/>
    </source>
</evidence>
<name>A0ABS3BLM8_9BACT</name>
<proteinExistence type="predicted"/>
<gene>
    <name evidence="1" type="ORF">J0A67_05060</name>
</gene>
<dbReference type="RefSeq" id="WP_206568173.1">
    <property type="nucleotide sequence ID" value="NZ_JAFKCW010000001.1"/>
</dbReference>
<evidence type="ECO:0000313" key="1">
    <source>
        <dbReference type="EMBL" id="MBN7800218.1"/>
    </source>
</evidence>